<evidence type="ECO:0000256" key="1">
    <source>
        <dbReference type="SAM" id="SignalP"/>
    </source>
</evidence>
<feature type="signal peptide" evidence="1">
    <location>
        <begin position="1"/>
        <end position="23"/>
    </location>
</feature>
<evidence type="ECO:0000313" key="3">
    <source>
        <dbReference type="EMBL" id="KWZ39580.1"/>
    </source>
</evidence>
<keyword evidence="1" id="KW-0732">Signal</keyword>
<evidence type="ECO:0000259" key="2">
    <source>
        <dbReference type="Pfam" id="PF10502"/>
    </source>
</evidence>
<feature type="chain" id="PRO_5045714174" evidence="1">
    <location>
        <begin position="24"/>
        <end position="158"/>
    </location>
</feature>
<name>A0ABR5T8E5_9BURK</name>
<accession>A0ABR5T8E5</accession>
<dbReference type="Gene3D" id="2.10.109.10">
    <property type="entry name" value="Umud Fragment, subunit A"/>
    <property type="match status" value="1"/>
</dbReference>
<dbReference type="EMBL" id="LNJQ01000003">
    <property type="protein sequence ID" value="KWZ39580.1"/>
    <property type="molecule type" value="Genomic_DNA"/>
</dbReference>
<evidence type="ECO:0000313" key="4">
    <source>
        <dbReference type="Proteomes" id="UP000070255"/>
    </source>
</evidence>
<proteinExistence type="predicted"/>
<keyword evidence="4" id="KW-1185">Reference proteome</keyword>
<gene>
    <name evidence="3" type="ORF">WS72_19450</name>
</gene>
<dbReference type="InterPro" id="IPR036286">
    <property type="entry name" value="LexA/Signal_pep-like_sf"/>
</dbReference>
<feature type="domain" description="Peptidase S26" evidence="2">
    <location>
        <begin position="15"/>
        <end position="157"/>
    </location>
</feature>
<dbReference type="InterPro" id="IPR019533">
    <property type="entry name" value="Peptidase_S26"/>
</dbReference>
<dbReference type="Proteomes" id="UP000070255">
    <property type="component" value="Unassembled WGS sequence"/>
</dbReference>
<dbReference type="SUPFAM" id="SSF51306">
    <property type="entry name" value="LexA/Signal peptidase"/>
    <property type="match status" value="1"/>
</dbReference>
<dbReference type="RefSeq" id="WP_059647367.1">
    <property type="nucleotide sequence ID" value="NZ_CP013423.1"/>
</dbReference>
<organism evidence="3 4">
    <name type="scientific">Burkholderia savannae</name>
    <dbReference type="NCBI Taxonomy" id="1637837"/>
    <lineage>
        <taxon>Bacteria</taxon>
        <taxon>Pseudomonadati</taxon>
        <taxon>Pseudomonadota</taxon>
        <taxon>Betaproteobacteria</taxon>
        <taxon>Burkholderiales</taxon>
        <taxon>Burkholderiaceae</taxon>
        <taxon>Burkholderia</taxon>
        <taxon>pseudomallei group</taxon>
    </lineage>
</organism>
<reference evidence="3 4" key="1">
    <citation type="submission" date="2015-11" db="EMBL/GenBank/DDBJ databases">
        <authorList>
            <person name="Sahl J."/>
            <person name="Wagner D."/>
            <person name="Keim P."/>
        </authorList>
    </citation>
    <scope>NUCLEOTIDE SEQUENCE [LARGE SCALE GENOMIC DNA]</scope>
    <source>
        <strain evidence="3 4">BDU18</strain>
    </source>
</reference>
<sequence>MNVKRICLAACGSVLAVGLLATAATPWVEFDINLTKSLPGTLYVVQKGAGVTKGDTVAFRWRGGATYPAGVTFIKRVTGVAGDVVRRDGNRVWVGDQYVGVAKPVSRAGVPLIPAAAGVIPRGEYFVSTPHPDSLDSRYAMTGNIKEEDVIGRAYAIF</sequence>
<dbReference type="Pfam" id="PF10502">
    <property type="entry name" value="Peptidase_S26"/>
    <property type="match status" value="1"/>
</dbReference>
<protein>
    <submittedName>
        <fullName evidence="3">Peptidase S26</fullName>
    </submittedName>
</protein>
<comment type="caution">
    <text evidence="3">The sequence shown here is derived from an EMBL/GenBank/DDBJ whole genome shotgun (WGS) entry which is preliminary data.</text>
</comment>